<dbReference type="InterPro" id="IPR023825">
    <property type="entry name" value="CRISPR-assoc_RAMP_BGP1436"/>
</dbReference>
<sequence>MAPPVSIDAPYNFVPLADWVHCPDWADRVSHDLPFADGVSGHLDLKITTHTPLLVGGVQQKATAEAPGEVRPFRMPDGRYAIPGTSLKGMIRAVVEIATFSRMSMVDERRLGVRDLTAAARPFYGNYMTSTVGDKTYKAKAKAGWLTFDTNKKTWLIQPCHFSRVEQSDLDKFSGNHWFHASKNERKTAQQKYDAWNRDLNITFDAGPEEPHRHTPGQLVYSKAKNLGQGSSTGTLVFTGQPSPKKHMEFIFYGANGLPIEVPEKVFRGFLDIHDAKTEHSEHTAWDDWRGKDRLPVFYLEEPGHKGTVASLGLAMMYKLAYKNSLHDAINNSCQKHLDDSLSDMATLIFGRVGDASEQCLKGRVTFHHAVADGDPCEQAQPVTILNGPKPTYYPNYIKQPDAKDGKLSDLGHYSTLMDDNCKLRGWKRYPVRPLAQMGVQSLTPEQAQNTAVQIKLHTLPEGTAFSTRISFHNLKPEELGAICWALTWAGEEQLRHSLGMGKPFGFGQINISIDSETSIFLANNPSGSDSQPSWEGCMQAFVSYMEKSAKKAQKSWKSSSEIISLLGMADPDKNPIQGSLHYMRLSTEKDNQFKDAKIARLVLSEYAKGRHPDLGKNGSKKSGSDSASEWPNVEIKLNPGNGELSASHKERTATLRNPEAQKLRDDLPEEIKQRLKNKKSLKNCKIRVEQIGNAWKLAAILAVGETPIAT</sequence>
<evidence type="ECO:0000313" key="5">
    <source>
        <dbReference type="Proteomes" id="UP001138802"/>
    </source>
</evidence>
<dbReference type="EMBL" id="NRSD01000032">
    <property type="protein sequence ID" value="MBK1646707.1"/>
    <property type="molecule type" value="Genomic_DNA"/>
</dbReference>
<dbReference type="AlphaFoldDB" id="A0A9X0WL23"/>
<dbReference type="GO" id="GO:0051607">
    <property type="term" value="P:defense response to virus"/>
    <property type="evidence" value="ECO:0007669"/>
    <property type="project" value="UniProtKB-KW"/>
</dbReference>
<feature type="compositionally biased region" description="Basic and acidic residues" evidence="2">
    <location>
        <begin position="647"/>
        <end position="661"/>
    </location>
</feature>
<organism evidence="4 5">
    <name type="scientific">Thiocapsa imhoffii</name>
    <dbReference type="NCBI Taxonomy" id="382777"/>
    <lineage>
        <taxon>Bacteria</taxon>
        <taxon>Pseudomonadati</taxon>
        <taxon>Pseudomonadota</taxon>
        <taxon>Gammaproteobacteria</taxon>
        <taxon>Chromatiales</taxon>
        <taxon>Chromatiaceae</taxon>
        <taxon>Thiocapsa</taxon>
    </lineage>
</organism>
<accession>A0A9X0WL23</accession>
<dbReference type="CDD" id="cd09726">
    <property type="entry name" value="RAMP_I_III"/>
    <property type="match status" value="1"/>
</dbReference>
<dbReference type="RefSeq" id="WP_200389532.1">
    <property type="nucleotide sequence ID" value="NZ_NRSD01000032.1"/>
</dbReference>
<proteinExistence type="predicted"/>
<name>A0A9X0WL23_9GAMM</name>
<protein>
    <submittedName>
        <fullName evidence="4">TIGR03986 family CRISPR-associated RAMP protein</fullName>
    </submittedName>
</protein>
<evidence type="ECO:0000313" key="4">
    <source>
        <dbReference type="EMBL" id="MBK1646707.1"/>
    </source>
</evidence>
<evidence type="ECO:0000259" key="3">
    <source>
        <dbReference type="Pfam" id="PF03787"/>
    </source>
</evidence>
<evidence type="ECO:0000256" key="1">
    <source>
        <dbReference type="ARBA" id="ARBA00023118"/>
    </source>
</evidence>
<dbReference type="InterPro" id="IPR005537">
    <property type="entry name" value="RAMP_III_fam"/>
</dbReference>
<gene>
    <name evidence="4" type="ORF">CKO25_19100</name>
</gene>
<feature type="compositionally biased region" description="Low complexity" evidence="2">
    <location>
        <begin position="616"/>
        <end position="629"/>
    </location>
</feature>
<dbReference type="NCBIfam" id="TIGR03986">
    <property type="entry name" value="TIGR03986 family CRISPR-associated RAMP protein"/>
    <property type="match status" value="1"/>
</dbReference>
<feature type="domain" description="CRISPR type III-associated protein" evidence="3">
    <location>
        <begin position="46"/>
        <end position="96"/>
    </location>
</feature>
<dbReference type="Proteomes" id="UP001138802">
    <property type="component" value="Unassembled WGS sequence"/>
</dbReference>
<evidence type="ECO:0000256" key="2">
    <source>
        <dbReference type="SAM" id="MobiDB-lite"/>
    </source>
</evidence>
<feature type="region of interest" description="Disordered" evidence="2">
    <location>
        <begin position="610"/>
        <end position="661"/>
    </location>
</feature>
<comment type="caution">
    <text evidence="4">The sequence shown here is derived from an EMBL/GenBank/DDBJ whole genome shotgun (WGS) entry which is preliminary data.</text>
</comment>
<keyword evidence="1" id="KW-0051">Antiviral defense</keyword>
<dbReference type="Pfam" id="PF03787">
    <property type="entry name" value="RAMPs"/>
    <property type="match status" value="1"/>
</dbReference>
<keyword evidence="5" id="KW-1185">Reference proteome</keyword>
<reference evidence="4 5" key="1">
    <citation type="journal article" date="2020" name="Microorganisms">
        <title>Osmotic Adaptation and Compatible Solute Biosynthesis of Phototrophic Bacteria as Revealed from Genome Analyses.</title>
        <authorList>
            <person name="Imhoff J.F."/>
            <person name="Rahn T."/>
            <person name="Kunzel S."/>
            <person name="Keller A."/>
            <person name="Neulinger S.C."/>
        </authorList>
    </citation>
    <scope>NUCLEOTIDE SEQUENCE [LARGE SCALE GENOMIC DNA]</scope>
    <source>
        <strain evidence="4 5">DSM 21303</strain>
    </source>
</reference>